<feature type="region of interest" description="Disordered" evidence="1">
    <location>
        <begin position="16"/>
        <end position="36"/>
    </location>
</feature>
<keyword evidence="2" id="KW-0371">Homeobox</keyword>
<sequence length="169" mass="18688">MAVAFTRLSRWLWSGKHQEPRVSHGSSLNSGPDAELKETDIFESSIGHGKKMASASKRVNKKYASFEERKAVRDYDAVIVPSDGGCSSESESESDSDWSIGWLEPHGHNFDSDNESDDSFAVLVPCYGRGHGETKGSSKDKFKPVVKGPDIYAAENRSMEQWLSSLRNS</sequence>
<organism evidence="2 3">
    <name type="scientific">Heracleum sosnowskyi</name>
    <dbReference type="NCBI Taxonomy" id="360622"/>
    <lineage>
        <taxon>Eukaryota</taxon>
        <taxon>Viridiplantae</taxon>
        <taxon>Streptophyta</taxon>
        <taxon>Embryophyta</taxon>
        <taxon>Tracheophyta</taxon>
        <taxon>Spermatophyta</taxon>
        <taxon>Magnoliopsida</taxon>
        <taxon>eudicotyledons</taxon>
        <taxon>Gunneridae</taxon>
        <taxon>Pentapetalae</taxon>
        <taxon>asterids</taxon>
        <taxon>campanulids</taxon>
        <taxon>Apiales</taxon>
        <taxon>Apiaceae</taxon>
        <taxon>Apioideae</taxon>
        <taxon>apioid superclade</taxon>
        <taxon>Tordylieae</taxon>
        <taxon>Tordyliinae</taxon>
        <taxon>Heracleum</taxon>
    </lineage>
</organism>
<dbReference type="AlphaFoldDB" id="A0AAD8HI47"/>
<evidence type="ECO:0000256" key="1">
    <source>
        <dbReference type="SAM" id="MobiDB-lite"/>
    </source>
</evidence>
<keyword evidence="3" id="KW-1185">Reference proteome</keyword>
<proteinExistence type="predicted"/>
<protein>
    <submittedName>
        <fullName evidence="2">Homeodomain superfamily protein</fullName>
    </submittedName>
</protein>
<dbReference type="PANTHER" id="PTHR34464:SF5">
    <property type="match status" value="1"/>
</dbReference>
<comment type="caution">
    <text evidence="2">The sequence shown here is derived from an EMBL/GenBank/DDBJ whole genome shotgun (WGS) entry which is preliminary data.</text>
</comment>
<accession>A0AAD8HI47</accession>
<gene>
    <name evidence="2" type="ORF">POM88_042577</name>
</gene>
<name>A0AAD8HI47_9APIA</name>
<dbReference type="EMBL" id="JAUIZM010000009">
    <property type="protein sequence ID" value="KAK1367016.1"/>
    <property type="molecule type" value="Genomic_DNA"/>
</dbReference>
<dbReference type="Proteomes" id="UP001237642">
    <property type="component" value="Unassembled WGS sequence"/>
</dbReference>
<evidence type="ECO:0000313" key="3">
    <source>
        <dbReference type="Proteomes" id="UP001237642"/>
    </source>
</evidence>
<reference evidence="2" key="1">
    <citation type="submission" date="2023-02" db="EMBL/GenBank/DDBJ databases">
        <title>Genome of toxic invasive species Heracleum sosnowskyi carries increased number of genes despite the absence of recent whole-genome duplications.</title>
        <authorList>
            <person name="Schelkunov M."/>
            <person name="Shtratnikova V."/>
            <person name="Makarenko M."/>
            <person name="Klepikova A."/>
            <person name="Omelchenko D."/>
            <person name="Novikova G."/>
            <person name="Obukhova E."/>
            <person name="Bogdanov V."/>
            <person name="Penin A."/>
            <person name="Logacheva M."/>
        </authorList>
    </citation>
    <scope>NUCLEOTIDE SEQUENCE</scope>
    <source>
        <strain evidence="2">Hsosn_3</strain>
        <tissue evidence="2">Leaf</tissue>
    </source>
</reference>
<evidence type="ECO:0000313" key="2">
    <source>
        <dbReference type="EMBL" id="KAK1367016.1"/>
    </source>
</evidence>
<reference evidence="2" key="2">
    <citation type="submission" date="2023-05" db="EMBL/GenBank/DDBJ databases">
        <authorList>
            <person name="Schelkunov M.I."/>
        </authorList>
    </citation>
    <scope>NUCLEOTIDE SEQUENCE</scope>
    <source>
        <strain evidence="2">Hsosn_3</strain>
        <tissue evidence="2">Leaf</tissue>
    </source>
</reference>
<keyword evidence="2" id="KW-0238">DNA-binding</keyword>
<dbReference type="GO" id="GO:0003677">
    <property type="term" value="F:DNA binding"/>
    <property type="evidence" value="ECO:0007669"/>
    <property type="project" value="UniProtKB-KW"/>
</dbReference>
<dbReference type="PANTHER" id="PTHR34464">
    <property type="entry name" value="OS09G0376300 PROTEIN"/>
    <property type="match status" value="1"/>
</dbReference>